<dbReference type="CDD" id="cd00156">
    <property type="entry name" value="REC"/>
    <property type="match status" value="1"/>
</dbReference>
<dbReference type="EMBL" id="FZOC01000001">
    <property type="protein sequence ID" value="SNR61912.1"/>
    <property type="molecule type" value="Genomic_DNA"/>
</dbReference>
<feature type="domain" description="Response regulatory" evidence="4">
    <location>
        <begin position="2"/>
        <end position="128"/>
    </location>
</feature>
<keyword evidence="6" id="KW-1185">Reference proteome</keyword>
<dbReference type="InterPro" id="IPR001789">
    <property type="entry name" value="Sig_transdc_resp-reg_receiver"/>
</dbReference>
<dbReference type="RefSeq" id="WP_089271181.1">
    <property type="nucleotide sequence ID" value="NZ_FZOC01000001.1"/>
</dbReference>
<dbReference type="PANTHER" id="PTHR44591:SF14">
    <property type="entry name" value="PROTEIN PILG"/>
    <property type="match status" value="1"/>
</dbReference>
<keyword evidence="1 3" id="KW-0597">Phosphoprotein</keyword>
<evidence type="ECO:0000259" key="4">
    <source>
        <dbReference type="PROSITE" id="PS50110"/>
    </source>
</evidence>
<evidence type="ECO:0000256" key="2">
    <source>
        <dbReference type="ARBA" id="ARBA00023012"/>
    </source>
</evidence>
<reference evidence="5 6" key="1">
    <citation type="submission" date="2017-06" db="EMBL/GenBank/DDBJ databases">
        <authorList>
            <person name="Kim H.J."/>
            <person name="Triplett B.A."/>
        </authorList>
    </citation>
    <scope>NUCLEOTIDE SEQUENCE [LARGE SCALE GENOMIC DNA]</scope>
    <source>
        <strain evidence="5 6">DSM 13116</strain>
    </source>
</reference>
<proteinExistence type="predicted"/>
<dbReference type="PROSITE" id="PS50110">
    <property type="entry name" value="RESPONSE_REGULATORY"/>
    <property type="match status" value="1"/>
</dbReference>
<evidence type="ECO:0000313" key="5">
    <source>
        <dbReference type="EMBL" id="SNR61912.1"/>
    </source>
</evidence>
<dbReference type="OrthoDB" id="9790466at2"/>
<dbReference type="Pfam" id="PF00072">
    <property type="entry name" value="Response_reg"/>
    <property type="match status" value="1"/>
</dbReference>
<dbReference type="SMART" id="SM00448">
    <property type="entry name" value="REC"/>
    <property type="match status" value="1"/>
</dbReference>
<gene>
    <name evidence="5" type="ORF">SAMN04488503_0402</name>
</gene>
<dbReference type="SUPFAM" id="SSF52172">
    <property type="entry name" value="CheY-like"/>
    <property type="match status" value="1"/>
</dbReference>
<sequence>MRILIAEDDCASARYMSGLLARFGECVLAEDGELALAAYCLALEEGRPFQLLCLDIMMPRRNGQEVLEEIRRLERLAGVKPGQGVKIIMTTALGDMRSVMSAYRGGATAYITKPILTERLYETICSLGFEV</sequence>
<organism evidence="5 6">
    <name type="scientific">Humidesulfovibrio mexicanus</name>
    <dbReference type="NCBI Taxonomy" id="147047"/>
    <lineage>
        <taxon>Bacteria</taxon>
        <taxon>Pseudomonadati</taxon>
        <taxon>Thermodesulfobacteriota</taxon>
        <taxon>Desulfovibrionia</taxon>
        <taxon>Desulfovibrionales</taxon>
        <taxon>Desulfovibrionaceae</taxon>
        <taxon>Humidesulfovibrio</taxon>
    </lineage>
</organism>
<evidence type="ECO:0000256" key="3">
    <source>
        <dbReference type="PROSITE-ProRule" id="PRU00169"/>
    </source>
</evidence>
<dbReference type="GO" id="GO:0000160">
    <property type="term" value="P:phosphorelay signal transduction system"/>
    <property type="evidence" value="ECO:0007669"/>
    <property type="project" value="UniProtKB-KW"/>
</dbReference>
<name>A0A238XT71_9BACT</name>
<dbReference type="Proteomes" id="UP000198324">
    <property type="component" value="Unassembled WGS sequence"/>
</dbReference>
<protein>
    <submittedName>
        <fullName evidence="5">Two-component system, chemotaxis family, response regulator CheY</fullName>
    </submittedName>
</protein>
<accession>A0A238XT71</accession>
<dbReference type="InterPro" id="IPR011006">
    <property type="entry name" value="CheY-like_superfamily"/>
</dbReference>
<dbReference type="PANTHER" id="PTHR44591">
    <property type="entry name" value="STRESS RESPONSE REGULATOR PROTEIN 1"/>
    <property type="match status" value="1"/>
</dbReference>
<keyword evidence="2" id="KW-0902">Two-component regulatory system</keyword>
<evidence type="ECO:0000313" key="6">
    <source>
        <dbReference type="Proteomes" id="UP000198324"/>
    </source>
</evidence>
<evidence type="ECO:0000256" key="1">
    <source>
        <dbReference type="ARBA" id="ARBA00022553"/>
    </source>
</evidence>
<feature type="modified residue" description="4-aspartylphosphate" evidence="3">
    <location>
        <position position="55"/>
    </location>
</feature>
<dbReference type="AlphaFoldDB" id="A0A238XT71"/>
<dbReference type="Gene3D" id="3.40.50.2300">
    <property type="match status" value="1"/>
</dbReference>
<dbReference type="InterPro" id="IPR050595">
    <property type="entry name" value="Bact_response_regulator"/>
</dbReference>